<dbReference type="InterPro" id="IPR017871">
    <property type="entry name" value="ABC_transporter-like_CS"/>
</dbReference>
<dbReference type="GO" id="GO:0016887">
    <property type="term" value="F:ATP hydrolysis activity"/>
    <property type="evidence" value="ECO:0007669"/>
    <property type="project" value="InterPro"/>
</dbReference>
<feature type="transmembrane region" description="Helical" evidence="7">
    <location>
        <begin position="569"/>
        <end position="591"/>
    </location>
</feature>
<dbReference type="Pfam" id="PF00005">
    <property type="entry name" value="ABC_tran"/>
    <property type="match status" value="1"/>
</dbReference>
<dbReference type="InterPro" id="IPR003593">
    <property type="entry name" value="AAA+_ATPase"/>
</dbReference>
<reference evidence="10" key="2">
    <citation type="submission" date="2018-11" db="EMBL/GenBank/DDBJ databases">
        <title>Trombidioid mite genomics.</title>
        <authorList>
            <person name="Dong X."/>
        </authorList>
    </citation>
    <scope>NUCLEOTIDE SEQUENCE</scope>
    <source>
        <strain evidence="10">UoL-WK</strain>
    </source>
</reference>
<dbReference type="Gene3D" id="3.40.1710.10">
    <property type="entry name" value="abc type-2 transporter like domain"/>
    <property type="match status" value="1"/>
</dbReference>
<dbReference type="OrthoDB" id="10255969at2759"/>
<dbReference type="InterPro" id="IPR047817">
    <property type="entry name" value="ABC2_TM_bact-type"/>
</dbReference>
<gene>
    <name evidence="10" type="ORF">B4U79_01046</name>
    <name evidence="11" type="ORF">B4U79_02700</name>
</gene>
<evidence type="ECO:0000256" key="7">
    <source>
        <dbReference type="SAM" id="Phobius"/>
    </source>
</evidence>
<evidence type="ECO:0000256" key="5">
    <source>
        <dbReference type="ARBA" id="ARBA00022989"/>
    </source>
</evidence>
<evidence type="ECO:0000256" key="2">
    <source>
        <dbReference type="ARBA" id="ARBA00022692"/>
    </source>
</evidence>
<dbReference type="EMBL" id="NCKU01003138">
    <property type="protein sequence ID" value="RWS08097.1"/>
    <property type="molecule type" value="Genomic_DNA"/>
</dbReference>
<dbReference type="SUPFAM" id="SSF52540">
    <property type="entry name" value="P-loop containing nucleoside triphosphate hydrolases"/>
    <property type="match status" value="1"/>
</dbReference>
<dbReference type="PANTHER" id="PTHR43038">
    <property type="entry name" value="ATP-BINDING CASSETTE, SUB-FAMILY H, MEMBER 1"/>
    <property type="match status" value="1"/>
</dbReference>
<dbReference type="GO" id="GO:0005524">
    <property type="term" value="F:ATP binding"/>
    <property type="evidence" value="ECO:0007669"/>
    <property type="project" value="UniProtKB-KW"/>
</dbReference>
<dbReference type="STRING" id="1965070.A0A3S3P4W0"/>
<feature type="domain" description="ABC transporter" evidence="8">
    <location>
        <begin position="50"/>
        <end position="287"/>
    </location>
</feature>
<evidence type="ECO:0000313" key="10">
    <source>
        <dbReference type="EMBL" id="RWS08097.1"/>
    </source>
</evidence>
<dbReference type="Proteomes" id="UP000285301">
    <property type="component" value="Unassembled WGS sequence"/>
</dbReference>
<evidence type="ECO:0000313" key="11">
    <source>
        <dbReference type="EMBL" id="RWS15455.1"/>
    </source>
</evidence>
<evidence type="ECO:0000259" key="9">
    <source>
        <dbReference type="PROSITE" id="PS51012"/>
    </source>
</evidence>
<feature type="transmembrane region" description="Helical" evidence="7">
    <location>
        <begin position="661"/>
        <end position="683"/>
    </location>
</feature>
<keyword evidence="4 10" id="KW-0067">ATP-binding</keyword>
<keyword evidence="6 7" id="KW-0472">Membrane</keyword>
<feature type="transmembrane region" description="Helical" evidence="7">
    <location>
        <begin position="603"/>
        <end position="623"/>
    </location>
</feature>
<evidence type="ECO:0000256" key="4">
    <source>
        <dbReference type="ARBA" id="ARBA00022840"/>
    </source>
</evidence>
<dbReference type="SMART" id="SM00382">
    <property type="entry name" value="AAA"/>
    <property type="match status" value="1"/>
</dbReference>
<dbReference type="GO" id="GO:0016020">
    <property type="term" value="C:membrane"/>
    <property type="evidence" value="ECO:0007669"/>
    <property type="project" value="UniProtKB-SubCell"/>
</dbReference>
<feature type="transmembrane region" description="Helical" evidence="7">
    <location>
        <begin position="492"/>
        <end position="516"/>
    </location>
</feature>
<dbReference type="InterPro" id="IPR027417">
    <property type="entry name" value="P-loop_NTPase"/>
</dbReference>
<dbReference type="InterPro" id="IPR013525">
    <property type="entry name" value="ABC2_TM"/>
</dbReference>
<dbReference type="PROSITE" id="PS50893">
    <property type="entry name" value="ABC_TRANSPORTER_2"/>
    <property type="match status" value="1"/>
</dbReference>
<organism evidence="10 12">
    <name type="scientific">Dinothrombium tinctorium</name>
    <dbReference type="NCBI Taxonomy" id="1965070"/>
    <lineage>
        <taxon>Eukaryota</taxon>
        <taxon>Metazoa</taxon>
        <taxon>Ecdysozoa</taxon>
        <taxon>Arthropoda</taxon>
        <taxon>Chelicerata</taxon>
        <taxon>Arachnida</taxon>
        <taxon>Acari</taxon>
        <taxon>Acariformes</taxon>
        <taxon>Trombidiformes</taxon>
        <taxon>Prostigmata</taxon>
        <taxon>Anystina</taxon>
        <taxon>Parasitengona</taxon>
        <taxon>Trombidioidea</taxon>
        <taxon>Trombidiidae</taxon>
        <taxon>Dinothrombium</taxon>
    </lineage>
</organism>
<accession>A0A3S3P4W0</accession>
<dbReference type="PROSITE" id="PS00211">
    <property type="entry name" value="ABC_TRANSPORTER_1"/>
    <property type="match status" value="1"/>
</dbReference>
<proteinExistence type="predicted"/>
<keyword evidence="2 7" id="KW-0812">Transmembrane</keyword>
<dbReference type="InterPro" id="IPR003439">
    <property type="entry name" value="ABC_transporter-like_ATP-bd"/>
</dbReference>
<feature type="non-terminal residue" evidence="10">
    <location>
        <position position="1"/>
    </location>
</feature>
<dbReference type="PROSITE" id="PS51012">
    <property type="entry name" value="ABC_TM2"/>
    <property type="match status" value="1"/>
</dbReference>
<evidence type="ECO:0000256" key="1">
    <source>
        <dbReference type="ARBA" id="ARBA00004141"/>
    </source>
</evidence>
<dbReference type="PANTHER" id="PTHR43038:SF3">
    <property type="entry name" value="ABC TRANSPORTER G FAMILY MEMBER 20 ISOFORM X1"/>
    <property type="match status" value="1"/>
</dbReference>
<feature type="transmembrane region" description="Helical" evidence="7">
    <location>
        <begin position="537"/>
        <end position="563"/>
    </location>
</feature>
<feature type="domain" description="ABC transmembrane type-2" evidence="9">
    <location>
        <begin position="458"/>
        <end position="686"/>
    </location>
</feature>
<dbReference type="Pfam" id="PF12698">
    <property type="entry name" value="ABC2_membrane_3"/>
    <property type="match status" value="1"/>
</dbReference>
<dbReference type="AlphaFoldDB" id="A0A3S3P4W0"/>
<evidence type="ECO:0000259" key="8">
    <source>
        <dbReference type="PROSITE" id="PS50893"/>
    </source>
</evidence>
<protein>
    <submittedName>
        <fullName evidence="10">ATP-binding cassette transporter sub-family H 88708-like protein</fullName>
    </submittedName>
</protein>
<name>A0A3S3P4W0_9ACAR</name>
<evidence type="ECO:0000256" key="6">
    <source>
        <dbReference type="ARBA" id="ARBA00023136"/>
    </source>
</evidence>
<sequence>VLIACKFKMPFDKPISDINENSSVTLCSYRTASDQRADKALSQQRLAVEIRRVRLSYGRGKKTKTILSGIDLTVPEGAIYGLLGPSGCGKTTLLRCVVGRLKPSSGYVKIFGFRPGDPGSQIPGPGIGYMPQEIAVYEDFSIEETLIYFGRLYRLKKTYLRERIEFLLAFLDLPHKNRLVQNLSGGQKRRVSLAAALVHNPPLLILDEPTVGVDPLLRQRQVFSIEVFCFLFKFQLPSVFSIYSANNNYTLPQVPQLQVSSMSTINSNDGPNVIAQRQFSTMHDEDPDSKYVGKKVTFGQYISTIMALFWKNATRLRRNIPVLLFQFALPAIQVILFCICIGADPFNIPLAVVNHDTLGLQLGQSFLNKLDPYIVDKHNFDTVEEGKEAVRNGSMWGVLYIPEAFSLSLAKRILRGEGVDNDTISNSTIKVYPDLTNQQISYTMERAFKDAFQAFAREALIQYGRNPALAEFPLALGEPVYGEIKHQGYLEYMAPGVVVSISYIMATGLTALAFILERRDGLFERSLVAGVDTLQILIAHSLTQLIVMVVQITFVLLFTFVVFDIPSRGPFYLVILLLLLQGCTGMAFGLVVSACCHQENTAVMMILGTFYPNLILSGIIWPLEAMPYWIRWFSYIQPQTLPTESLRHVLSRGWNFDEPGVFIGFFVTIGWMAFFLVAAAIIFKYNK</sequence>
<dbReference type="EMBL" id="NCKU01000449">
    <property type="protein sequence ID" value="RWS15455.1"/>
    <property type="molecule type" value="Genomic_DNA"/>
</dbReference>
<keyword evidence="12" id="KW-1185">Reference proteome</keyword>
<comment type="caution">
    <text evidence="10">The sequence shown here is derived from an EMBL/GenBank/DDBJ whole genome shotgun (WGS) entry which is preliminary data.</text>
</comment>
<keyword evidence="5 7" id="KW-1133">Transmembrane helix</keyword>
<keyword evidence="3" id="KW-0547">Nucleotide-binding</keyword>
<evidence type="ECO:0000256" key="3">
    <source>
        <dbReference type="ARBA" id="ARBA00022741"/>
    </source>
</evidence>
<comment type="subcellular location">
    <subcellularLocation>
        <location evidence="1">Membrane</location>
        <topology evidence="1">Multi-pass membrane protein</topology>
    </subcellularLocation>
</comment>
<dbReference type="CDD" id="cd03230">
    <property type="entry name" value="ABC_DR_subfamily_A"/>
    <property type="match status" value="1"/>
</dbReference>
<dbReference type="Gene3D" id="3.40.50.300">
    <property type="entry name" value="P-loop containing nucleotide triphosphate hydrolases"/>
    <property type="match status" value="1"/>
</dbReference>
<reference evidence="10 12" key="1">
    <citation type="journal article" date="2018" name="Gigascience">
        <title>Genomes of trombidid mites reveal novel predicted allergens and laterally-transferred genes associated with secondary metabolism.</title>
        <authorList>
            <person name="Dong X."/>
            <person name="Chaisiri K."/>
            <person name="Xia D."/>
            <person name="Armstrong S.D."/>
            <person name="Fang Y."/>
            <person name="Donnelly M.J."/>
            <person name="Kadowaki T."/>
            <person name="McGarry J.W."/>
            <person name="Darby A.C."/>
            <person name="Makepeace B.L."/>
        </authorList>
    </citation>
    <scope>NUCLEOTIDE SEQUENCE [LARGE SCALE GENOMIC DNA]</scope>
    <source>
        <strain evidence="10">UoL-WK</strain>
    </source>
</reference>
<evidence type="ECO:0000313" key="12">
    <source>
        <dbReference type="Proteomes" id="UP000285301"/>
    </source>
</evidence>
<dbReference type="GO" id="GO:0140359">
    <property type="term" value="F:ABC-type transporter activity"/>
    <property type="evidence" value="ECO:0007669"/>
    <property type="project" value="InterPro"/>
</dbReference>